<comment type="caution">
    <text evidence="1">The sequence shown here is derived from an EMBL/GenBank/DDBJ whole genome shotgun (WGS) entry which is preliminary data.</text>
</comment>
<accession>A0ACB8B4S6</accession>
<proteinExistence type="predicted"/>
<organism evidence="1 2">
    <name type="scientific">Leucogyrophana mollusca</name>
    <dbReference type="NCBI Taxonomy" id="85980"/>
    <lineage>
        <taxon>Eukaryota</taxon>
        <taxon>Fungi</taxon>
        <taxon>Dikarya</taxon>
        <taxon>Basidiomycota</taxon>
        <taxon>Agaricomycotina</taxon>
        <taxon>Agaricomycetes</taxon>
        <taxon>Agaricomycetidae</taxon>
        <taxon>Boletales</taxon>
        <taxon>Boletales incertae sedis</taxon>
        <taxon>Leucogyrophana</taxon>
    </lineage>
</organism>
<evidence type="ECO:0000313" key="2">
    <source>
        <dbReference type="Proteomes" id="UP000790709"/>
    </source>
</evidence>
<sequence>MGSSYHKILPFVLCLRALLSTCVPLFSFPADFPLELVRNHPECNSTLILRSKIISTALPHAQPQHLPGLHPHSNVHRKLLPRPHDGRGGMRRFASIRRYRTTIPPYPILHSAVYTPSSLSPTTLSIEAILLPNISTDPTSGLYRTALALLNTLPMYIIWLARLSDWLGWRVEDETLRIARTRSWASVILPSPVLLVLPSRFPSSFASRSSYVGCVEKFLTPGLEYIACTHPLIRLLFHIS</sequence>
<dbReference type="Proteomes" id="UP000790709">
    <property type="component" value="Unassembled WGS sequence"/>
</dbReference>
<dbReference type="EMBL" id="MU266567">
    <property type="protein sequence ID" value="KAH7920647.1"/>
    <property type="molecule type" value="Genomic_DNA"/>
</dbReference>
<gene>
    <name evidence="1" type="ORF">BV22DRAFT_1132919</name>
</gene>
<name>A0ACB8B4S6_9AGAM</name>
<evidence type="ECO:0000313" key="1">
    <source>
        <dbReference type="EMBL" id="KAH7920647.1"/>
    </source>
</evidence>
<protein>
    <submittedName>
        <fullName evidence="1">Uncharacterized protein</fullName>
    </submittedName>
</protein>
<reference evidence="1" key="1">
    <citation type="journal article" date="2021" name="New Phytol.">
        <title>Evolutionary innovations through gain and loss of genes in the ectomycorrhizal Boletales.</title>
        <authorList>
            <person name="Wu G."/>
            <person name="Miyauchi S."/>
            <person name="Morin E."/>
            <person name="Kuo A."/>
            <person name="Drula E."/>
            <person name="Varga T."/>
            <person name="Kohler A."/>
            <person name="Feng B."/>
            <person name="Cao Y."/>
            <person name="Lipzen A."/>
            <person name="Daum C."/>
            <person name="Hundley H."/>
            <person name="Pangilinan J."/>
            <person name="Johnson J."/>
            <person name="Barry K."/>
            <person name="LaButti K."/>
            <person name="Ng V."/>
            <person name="Ahrendt S."/>
            <person name="Min B."/>
            <person name="Choi I.G."/>
            <person name="Park H."/>
            <person name="Plett J.M."/>
            <person name="Magnuson J."/>
            <person name="Spatafora J.W."/>
            <person name="Nagy L.G."/>
            <person name="Henrissat B."/>
            <person name="Grigoriev I.V."/>
            <person name="Yang Z.L."/>
            <person name="Xu J."/>
            <person name="Martin F.M."/>
        </authorList>
    </citation>
    <scope>NUCLEOTIDE SEQUENCE</scope>
    <source>
        <strain evidence="1">KUC20120723A-06</strain>
    </source>
</reference>
<keyword evidence="2" id="KW-1185">Reference proteome</keyword>